<organism evidence="3 4">
    <name type="scientific">Lachnospira pectinoschiza</name>
    <dbReference type="NCBI Taxonomy" id="28052"/>
    <lineage>
        <taxon>Bacteria</taxon>
        <taxon>Bacillati</taxon>
        <taxon>Bacillota</taxon>
        <taxon>Clostridia</taxon>
        <taxon>Lachnospirales</taxon>
        <taxon>Lachnospiraceae</taxon>
        <taxon>Lachnospira</taxon>
    </lineage>
</organism>
<dbReference type="AlphaFoldDB" id="A0A1G9YV56"/>
<dbReference type="EMBL" id="FNHZ01000006">
    <property type="protein sequence ID" value="SDN12515.1"/>
    <property type="molecule type" value="Genomic_DNA"/>
</dbReference>
<dbReference type="SUPFAM" id="SSF47413">
    <property type="entry name" value="lambda repressor-like DNA-binding domains"/>
    <property type="match status" value="1"/>
</dbReference>
<keyword evidence="1" id="KW-0238">DNA-binding</keyword>
<protein>
    <submittedName>
        <fullName evidence="3">Helix-turn-helix</fullName>
    </submittedName>
</protein>
<dbReference type="GO" id="GO:0003677">
    <property type="term" value="F:DNA binding"/>
    <property type="evidence" value="ECO:0007669"/>
    <property type="project" value="UniProtKB-KW"/>
</dbReference>
<keyword evidence="4" id="KW-1185">Reference proteome</keyword>
<gene>
    <name evidence="3" type="ORF">SAMN05216544_1933</name>
</gene>
<sequence>MARSMTYRIKEMLNQKGISQKELSEMTGITESAISHYVKGDRVPRGANLVKIAKALGTTTDDLLSGDREMDKESDLVFAKALIARNASEMSMEEKMEFVRLLMDKGGNE</sequence>
<dbReference type="RefSeq" id="WP_074521955.1">
    <property type="nucleotide sequence ID" value="NZ_FNHZ01000006.1"/>
</dbReference>
<dbReference type="Proteomes" id="UP000187651">
    <property type="component" value="Unassembled WGS sequence"/>
</dbReference>
<accession>A0A1G9YV56</accession>
<dbReference type="InterPro" id="IPR001387">
    <property type="entry name" value="Cro/C1-type_HTH"/>
</dbReference>
<dbReference type="SMART" id="SM00530">
    <property type="entry name" value="HTH_XRE"/>
    <property type="match status" value="1"/>
</dbReference>
<dbReference type="GO" id="GO:0003700">
    <property type="term" value="F:DNA-binding transcription factor activity"/>
    <property type="evidence" value="ECO:0007669"/>
    <property type="project" value="TreeGrafter"/>
</dbReference>
<evidence type="ECO:0000313" key="3">
    <source>
        <dbReference type="EMBL" id="SDN12515.1"/>
    </source>
</evidence>
<name>A0A1G9YV56_9FIRM</name>
<dbReference type="Gene3D" id="1.10.260.40">
    <property type="entry name" value="lambda repressor-like DNA-binding domains"/>
    <property type="match status" value="1"/>
</dbReference>
<dbReference type="PROSITE" id="PS50943">
    <property type="entry name" value="HTH_CROC1"/>
    <property type="match status" value="1"/>
</dbReference>
<dbReference type="InterPro" id="IPR050807">
    <property type="entry name" value="TransReg_Diox_bact_type"/>
</dbReference>
<evidence type="ECO:0000313" key="4">
    <source>
        <dbReference type="Proteomes" id="UP000187651"/>
    </source>
</evidence>
<dbReference type="OrthoDB" id="2002959at2"/>
<evidence type="ECO:0000259" key="2">
    <source>
        <dbReference type="PROSITE" id="PS50943"/>
    </source>
</evidence>
<dbReference type="CDD" id="cd00093">
    <property type="entry name" value="HTH_XRE"/>
    <property type="match status" value="1"/>
</dbReference>
<feature type="domain" description="HTH cro/C1-type" evidence="2">
    <location>
        <begin position="9"/>
        <end position="63"/>
    </location>
</feature>
<dbReference type="PANTHER" id="PTHR46797:SF1">
    <property type="entry name" value="METHYLPHOSPHONATE SYNTHASE"/>
    <property type="match status" value="1"/>
</dbReference>
<reference evidence="4" key="1">
    <citation type="submission" date="2016-10" db="EMBL/GenBank/DDBJ databases">
        <authorList>
            <person name="Varghese N."/>
            <person name="Submissions S."/>
        </authorList>
    </citation>
    <scope>NUCLEOTIDE SEQUENCE [LARGE SCALE GENOMIC DNA]</scope>
    <source>
        <strain evidence="4">M83</strain>
    </source>
</reference>
<dbReference type="InterPro" id="IPR010982">
    <property type="entry name" value="Lambda_DNA-bd_dom_sf"/>
</dbReference>
<dbReference type="Pfam" id="PF01381">
    <property type="entry name" value="HTH_3"/>
    <property type="match status" value="1"/>
</dbReference>
<dbReference type="PANTHER" id="PTHR46797">
    <property type="entry name" value="HTH-TYPE TRANSCRIPTIONAL REGULATOR"/>
    <property type="match status" value="1"/>
</dbReference>
<proteinExistence type="predicted"/>
<dbReference type="GO" id="GO:0005829">
    <property type="term" value="C:cytosol"/>
    <property type="evidence" value="ECO:0007669"/>
    <property type="project" value="TreeGrafter"/>
</dbReference>
<evidence type="ECO:0000256" key="1">
    <source>
        <dbReference type="ARBA" id="ARBA00023125"/>
    </source>
</evidence>